<evidence type="ECO:0000256" key="1">
    <source>
        <dbReference type="ARBA" id="ARBA00001946"/>
    </source>
</evidence>
<keyword evidence="14" id="KW-1185">Reference proteome</keyword>
<evidence type="ECO:0000256" key="6">
    <source>
        <dbReference type="ARBA" id="ARBA00022977"/>
    </source>
</evidence>
<sequence length="435" mass="49440">MIYLELPVQYKHIAESIPKVFQVALGEGLNVPEYQFRESGEDCIALFLPDRHIAIFVDELSDCHHQAAERFSQRIGLRYLDVPVDERICYAHHRRTCEDSAQLNMRYSVLVDIFSQALPEKISEQWYLSEQDETRSLISRVQMSQPHDVFKANHLSWFLALLILDFPLEDVFILARAALNVSRGTWPKEIQFFPKMNSTDLPTSVYIPQTPFPAVDASLFDLYPVVNEFKWVKNLLAQSVKTVQLRVKEAIGGDLITQIRKSIELGRTYDAQVFINDYWQIAIDENAYGIHLGQEDLLDADLEWIHAAGIRLGISTHSYFEILIAEMIKPSYIALGHIFPTSTKQMPSKPQGLVRLNLYQQLIHSLCDHEKRSIPTVAIGGIDLSNLPLVMAQGVDCVAVVRAITQANDVIDAVSQFKTGIHQAKETYDAVNDRC</sequence>
<feature type="domain" description="Thiamine phosphate synthase/TenI" evidence="12">
    <location>
        <begin position="228"/>
        <end position="404"/>
    </location>
</feature>
<comment type="cofactor">
    <cofactor evidence="1">
        <name>Mg(2+)</name>
        <dbReference type="ChEBI" id="CHEBI:18420"/>
    </cofactor>
</comment>
<dbReference type="GO" id="GO:0005737">
    <property type="term" value="C:cytoplasm"/>
    <property type="evidence" value="ECO:0007669"/>
    <property type="project" value="TreeGrafter"/>
</dbReference>
<evidence type="ECO:0000259" key="12">
    <source>
        <dbReference type="Pfam" id="PF02581"/>
    </source>
</evidence>
<protein>
    <recommendedName>
        <fullName evidence="10">Thiamine-phosphate synthase</fullName>
        <ecNumber evidence="10">2.5.1.3</ecNumber>
    </recommendedName>
    <alternativeName>
        <fullName evidence="10">Thiamine-phosphate pyrophosphorylase</fullName>
    </alternativeName>
</protein>
<evidence type="ECO:0000313" key="13">
    <source>
        <dbReference type="EMBL" id="SHI24019.1"/>
    </source>
</evidence>
<dbReference type="GO" id="GO:0009228">
    <property type="term" value="P:thiamine biosynthetic process"/>
    <property type="evidence" value="ECO:0007669"/>
    <property type="project" value="UniProtKB-KW"/>
</dbReference>
<keyword evidence="4" id="KW-0479">Metal-binding</keyword>
<accession>A0A1M5ZIS6</accession>
<dbReference type="PANTHER" id="PTHR20857:SF15">
    <property type="entry name" value="THIAMINE-PHOSPHATE SYNTHASE"/>
    <property type="match status" value="1"/>
</dbReference>
<dbReference type="FunFam" id="3.20.20.70:FF:000064">
    <property type="entry name" value="Thiamine-phosphate synthase"/>
    <property type="match status" value="1"/>
</dbReference>
<dbReference type="NCBIfam" id="NF002904">
    <property type="entry name" value="PRK03512.1"/>
    <property type="match status" value="1"/>
</dbReference>
<comment type="catalytic activity">
    <reaction evidence="7 10">
        <text>4-methyl-5-(2-phosphooxyethyl)-thiazole + 4-amino-2-methyl-5-(diphosphooxymethyl)pyrimidine + H(+) = thiamine phosphate + diphosphate</text>
        <dbReference type="Rhea" id="RHEA:22328"/>
        <dbReference type="ChEBI" id="CHEBI:15378"/>
        <dbReference type="ChEBI" id="CHEBI:33019"/>
        <dbReference type="ChEBI" id="CHEBI:37575"/>
        <dbReference type="ChEBI" id="CHEBI:57841"/>
        <dbReference type="ChEBI" id="CHEBI:58296"/>
        <dbReference type="EC" id="2.5.1.3"/>
    </reaction>
</comment>
<dbReference type="NCBIfam" id="TIGR00693">
    <property type="entry name" value="thiE"/>
    <property type="match status" value="1"/>
</dbReference>
<dbReference type="EC" id="2.5.1.3" evidence="10"/>
<comment type="pathway">
    <text evidence="2 11">Cofactor biosynthesis; thiamine diphosphate biosynthesis; thiamine phosphate from 4-amino-2-methyl-5-diphosphomethylpyrimidine and 4-methyl-5-(2-phosphoethyl)-thiazole: step 1/1.</text>
</comment>
<dbReference type="PANTHER" id="PTHR20857">
    <property type="entry name" value="THIAMINE-PHOSPHATE PYROPHOSPHORYLASE"/>
    <property type="match status" value="1"/>
</dbReference>
<dbReference type="CDD" id="cd00564">
    <property type="entry name" value="TMP_TenI"/>
    <property type="match status" value="1"/>
</dbReference>
<evidence type="ECO:0000256" key="2">
    <source>
        <dbReference type="ARBA" id="ARBA00005165"/>
    </source>
</evidence>
<name>A0A1M5ZIS6_9VIBR</name>
<evidence type="ECO:0000256" key="8">
    <source>
        <dbReference type="ARBA" id="ARBA00047851"/>
    </source>
</evidence>
<evidence type="ECO:0000256" key="4">
    <source>
        <dbReference type="ARBA" id="ARBA00022723"/>
    </source>
</evidence>
<dbReference type="STRING" id="1216006.VA7868_02791"/>
<comment type="similarity">
    <text evidence="10">Belongs to the thiamine-phosphate synthase family.</text>
</comment>
<proteinExistence type="inferred from homology"/>
<evidence type="ECO:0000256" key="7">
    <source>
        <dbReference type="ARBA" id="ARBA00047334"/>
    </source>
</evidence>
<dbReference type="InterPro" id="IPR036206">
    <property type="entry name" value="ThiamineP_synth_sf"/>
</dbReference>
<dbReference type="SUPFAM" id="SSF51391">
    <property type="entry name" value="Thiamin phosphate synthase"/>
    <property type="match status" value="1"/>
</dbReference>
<dbReference type="EMBL" id="FQXZ01000030">
    <property type="protein sequence ID" value="SHI24019.1"/>
    <property type="molecule type" value="Genomic_DNA"/>
</dbReference>
<evidence type="ECO:0000313" key="14">
    <source>
        <dbReference type="Proteomes" id="UP000184608"/>
    </source>
</evidence>
<comment type="catalytic activity">
    <reaction evidence="8 10">
        <text>2-(2-carboxy-4-methylthiazol-5-yl)ethyl phosphate + 4-amino-2-methyl-5-(diphosphooxymethyl)pyrimidine + 2 H(+) = thiamine phosphate + CO2 + diphosphate</text>
        <dbReference type="Rhea" id="RHEA:47848"/>
        <dbReference type="ChEBI" id="CHEBI:15378"/>
        <dbReference type="ChEBI" id="CHEBI:16526"/>
        <dbReference type="ChEBI" id="CHEBI:33019"/>
        <dbReference type="ChEBI" id="CHEBI:37575"/>
        <dbReference type="ChEBI" id="CHEBI:57841"/>
        <dbReference type="ChEBI" id="CHEBI:62890"/>
        <dbReference type="EC" id="2.5.1.3"/>
    </reaction>
</comment>
<dbReference type="UniPathway" id="UPA00060">
    <property type="reaction ID" value="UER00141"/>
</dbReference>
<dbReference type="Proteomes" id="UP000184608">
    <property type="component" value="Unassembled WGS sequence"/>
</dbReference>
<reference evidence="13 14" key="1">
    <citation type="submission" date="2016-11" db="EMBL/GenBank/DDBJ databases">
        <authorList>
            <person name="Jaros S."/>
            <person name="Januszkiewicz K."/>
            <person name="Wedrychowicz H."/>
        </authorList>
    </citation>
    <scope>NUCLEOTIDE SEQUENCE [LARGE SCALE GENOMIC DNA]</scope>
    <source>
        <strain evidence="13 14">CECT 7868</strain>
    </source>
</reference>
<keyword evidence="5" id="KW-0460">Magnesium</keyword>
<evidence type="ECO:0000256" key="3">
    <source>
        <dbReference type="ARBA" id="ARBA00022679"/>
    </source>
</evidence>
<keyword evidence="6 10" id="KW-0784">Thiamine biosynthesis</keyword>
<evidence type="ECO:0000256" key="9">
    <source>
        <dbReference type="ARBA" id="ARBA00047883"/>
    </source>
</evidence>
<dbReference type="Pfam" id="PF02581">
    <property type="entry name" value="TMP-TENI"/>
    <property type="match status" value="1"/>
</dbReference>
<evidence type="ECO:0000256" key="5">
    <source>
        <dbReference type="ARBA" id="ARBA00022842"/>
    </source>
</evidence>
<dbReference type="Gene3D" id="3.20.20.70">
    <property type="entry name" value="Aldolase class I"/>
    <property type="match status" value="1"/>
</dbReference>
<comment type="catalytic activity">
    <reaction evidence="9 10">
        <text>2-[(2R,5Z)-2-carboxy-4-methylthiazol-5(2H)-ylidene]ethyl phosphate + 4-amino-2-methyl-5-(diphosphooxymethyl)pyrimidine + 2 H(+) = thiamine phosphate + CO2 + diphosphate</text>
        <dbReference type="Rhea" id="RHEA:47844"/>
        <dbReference type="ChEBI" id="CHEBI:15378"/>
        <dbReference type="ChEBI" id="CHEBI:16526"/>
        <dbReference type="ChEBI" id="CHEBI:33019"/>
        <dbReference type="ChEBI" id="CHEBI:37575"/>
        <dbReference type="ChEBI" id="CHEBI:57841"/>
        <dbReference type="ChEBI" id="CHEBI:62899"/>
        <dbReference type="EC" id="2.5.1.3"/>
    </reaction>
</comment>
<dbReference type="GO" id="GO:0004789">
    <property type="term" value="F:thiamine-phosphate diphosphorylase activity"/>
    <property type="evidence" value="ECO:0007669"/>
    <property type="project" value="UniProtKB-EC"/>
</dbReference>
<dbReference type="GO" id="GO:0046872">
    <property type="term" value="F:metal ion binding"/>
    <property type="evidence" value="ECO:0007669"/>
    <property type="project" value="UniProtKB-KW"/>
</dbReference>
<dbReference type="InterPro" id="IPR034291">
    <property type="entry name" value="TMP_synthase"/>
</dbReference>
<organism evidence="13 14">
    <name type="scientific">Vibrio aerogenes CECT 7868</name>
    <dbReference type="NCBI Taxonomy" id="1216006"/>
    <lineage>
        <taxon>Bacteria</taxon>
        <taxon>Pseudomonadati</taxon>
        <taxon>Pseudomonadota</taxon>
        <taxon>Gammaproteobacteria</taxon>
        <taxon>Vibrionales</taxon>
        <taxon>Vibrionaceae</taxon>
        <taxon>Vibrio</taxon>
    </lineage>
</organism>
<evidence type="ECO:0000256" key="10">
    <source>
        <dbReference type="RuleBase" id="RU003826"/>
    </source>
</evidence>
<dbReference type="GO" id="GO:0009229">
    <property type="term" value="P:thiamine diphosphate biosynthetic process"/>
    <property type="evidence" value="ECO:0007669"/>
    <property type="project" value="UniProtKB-UniPathway"/>
</dbReference>
<gene>
    <name evidence="13" type="primary">thiE</name>
    <name evidence="13" type="ORF">VA7868_02791</name>
</gene>
<evidence type="ECO:0000256" key="11">
    <source>
        <dbReference type="RuleBase" id="RU004253"/>
    </source>
</evidence>
<dbReference type="AlphaFoldDB" id="A0A1M5ZIS6"/>
<dbReference type="InterPro" id="IPR013785">
    <property type="entry name" value="Aldolase_TIM"/>
</dbReference>
<dbReference type="InterPro" id="IPR022998">
    <property type="entry name" value="ThiamineP_synth_TenI"/>
</dbReference>
<keyword evidence="3 10" id="KW-0808">Transferase</keyword>